<dbReference type="GeneID" id="75053693"/>
<dbReference type="InterPro" id="IPR001296">
    <property type="entry name" value="Glyco_trans_1"/>
</dbReference>
<dbReference type="Pfam" id="PF00534">
    <property type="entry name" value="Glycos_transf_1"/>
    <property type="match status" value="1"/>
</dbReference>
<dbReference type="CDD" id="cd03794">
    <property type="entry name" value="GT4_WbuB-like"/>
    <property type="match status" value="1"/>
</dbReference>
<evidence type="ECO:0000259" key="1">
    <source>
        <dbReference type="Pfam" id="PF00534"/>
    </source>
</evidence>
<organism evidence="3 4">
    <name type="scientific">Blautia producta</name>
    <dbReference type="NCBI Taxonomy" id="33035"/>
    <lineage>
        <taxon>Bacteria</taxon>
        <taxon>Bacillati</taxon>
        <taxon>Bacillota</taxon>
        <taxon>Clostridia</taxon>
        <taxon>Lachnospirales</taxon>
        <taxon>Lachnospiraceae</taxon>
        <taxon>Blautia</taxon>
    </lineage>
</organism>
<keyword evidence="3" id="KW-0808">Transferase</keyword>
<evidence type="ECO:0000259" key="2">
    <source>
        <dbReference type="Pfam" id="PF13439"/>
    </source>
</evidence>
<feature type="domain" description="Glycosyltransferase subfamily 4-like N-terminal" evidence="2">
    <location>
        <begin position="25"/>
        <end position="197"/>
    </location>
</feature>
<dbReference type="PANTHER" id="PTHR12526">
    <property type="entry name" value="GLYCOSYLTRANSFERASE"/>
    <property type="match status" value="1"/>
</dbReference>
<name>A0A7G5N1S4_9FIRM</name>
<dbReference type="Gene3D" id="3.40.50.2000">
    <property type="entry name" value="Glycogen Phosphorylase B"/>
    <property type="match status" value="2"/>
</dbReference>
<accession>A0A7G5N1S4</accession>
<dbReference type="EMBL" id="CP039126">
    <property type="protein sequence ID" value="QMW80817.1"/>
    <property type="molecule type" value="Genomic_DNA"/>
</dbReference>
<evidence type="ECO:0000313" key="3">
    <source>
        <dbReference type="EMBL" id="QMW80817.1"/>
    </source>
</evidence>
<dbReference type="SUPFAM" id="SSF53756">
    <property type="entry name" value="UDP-Glycosyltransferase/glycogen phosphorylase"/>
    <property type="match status" value="1"/>
</dbReference>
<protein>
    <submittedName>
        <fullName evidence="3">Glycosyltransferase WbuB</fullName>
    </submittedName>
</protein>
<dbReference type="InterPro" id="IPR028098">
    <property type="entry name" value="Glyco_trans_4-like_N"/>
</dbReference>
<dbReference type="Pfam" id="PF13439">
    <property type="entry name" value="Glyco_transf_4"/>
    <property type="match status" value="1"/>
</dbReference>
<gene>
    <name evidence="3" type="ORF">E5259_26355</name>
</gene>
<reference evidence="3 4" key="1">
    <citation type="submission" date="2019-04" db="EMBL/GenBank/DDBJ databases">
        <authorList>
            <person name="Schori C."/>
            <person name="Ahrens C."/>
        </authorList>
    </citation>
    <scope>NUCLEOTIDE SEQUENCE [LARGE SCALE GENOMIC DNA]</scope>
    <source>
        <strain evidence="3 4">DSM 2950</strain>
    </source>
</reference>
<dbReference type="AlphaFoldDB" id="A0A7G5N1S4"/>
<dbReference type="RefSeq" id="WP_018594587.1">
    <property type="nucleotide sequence ID" value="NZ_AP031416.1"/>
</dbReference>
<sequence>MLDILMVVHTMGTMDPSDNDRFSYIANMLISRGAKVEMVTSDFEHHKKRYRNCSEIKGKYSFDITFLHEKKYKKNVSLARILGHISFGEKLKKYLSKRKKPDVIYCAMPPTFSADIVAKYAKKNGIRFIVDVQDLWPESFTIALGNSVVSRIIMLPLKRIVNDAYKKSDVVIAVSDTYVKRALLNMNSKPYYSIYLGTDGNSVERALMEESETIKSEDEFAIGYIGNIGASYDFLHVFEALSLLKKKGYNNIKFHIFGDGNYRNQVEEYIKKYFSNVYIYGYLPYIEMIKLCRQCDMVLNPIIAGTASSVINKVGDYAAMGIAVVNTQDNMEYRELVEKYNAGFNSVPENSESIAECIEKLYLDKKLCSEMGKNNRKMFNDLFDRSKTYKIIVDCIERN</sequence>
<dbReference type="GO" id="GO:0016757">
    <property type="term" value="F:glycosyltransferase activity"/>
    <property type="evidence" value="ECO:0007669"/>
    <property type="project" value="InterPro"/>
</dbReference>
<proteinExistence type="predicted"/>
<dbReference type="Proteomes" id="UP000515789">
    <property type="component" value="Chromosome"/>
</dbReference>
<evidence type="ECO:0000313" key="4">
    <source>
        <dbReference type="Proteomes" id="UP000515789"/>
    </source>
</evidence>
<feature type="domain" description="Glycosyl transferase family 1" evidence="1">
    <location>
        <begin position="214"/>
        <end position="378"/>
    </location>
</feature>